<organism evidence="1 2">
    <name type="scientific">Dokdonella soli</name>
    <dbReference type="NCBI Taxonomy" id="529810"/>
    <lineage>
        <taxon>Bacteria</taxon>
        <taxon>Pseudomonadati</taxon>
        <taxon>Pseudomonadota</taxon>
        <taxon>Gammaproteobacteria</taxon>
        <taxon>Lysobacterales</taxon>
        <taxon>Rhodanobacteraceae</taxon>
        <taxon>Dokdonella</taxon>
    </lineage>
</organism>
<evidence type="ECO:0000313" key="2">
    <source>
        <dbReference type="Proteomes" id="UP001501523"/>
    </source>
</evidence>
<dbReference type="RefSeq" id="WP_343790490.1">
    <property type="nucleotide sequence ID" value="NZ_BAAAEU010000008.1"/>
</dbReference>
<proteinExistence type="predicted"/>
<gene>
    <name evidence="1" type="ORF">GCM10009105_20400</name>
</gene>
<sequence length="239" mass="26933">MTWQFLNMLIAAVALLFSVGPKVRTWFKAKRLEVGFHQRINIGHRVGNPWIGVHVSIKNTGGREVKIKKMSAVVSRDGTLVCTLPGSAFFENSGDQASSLLLAFKLKPGDEWAHTVTFASEATRTREERYRNALHPLVESITALKVSGDGRPDRIVRAPESFAEPFEELFAEQFVWERGEYSLDIRLETEPQLAPIDNLRFTLFDSDSEYFKAQVKEYDTGAGIYWDSLTSGYLSIPLS</sequence>
<accession>A0ABN1IJ77</accession>
<dbReference type="Proteomes" id="UP001501523">
    <property type="component" value="Unassembled WGS sequence"/>
</dbReference>
<name>A0ABN1IJ77_9GAMM</name>
<keyword evidence="2" id="KW-1185">Reference proteome</keyword>
<evidence type="ECO:0000313" key="1">
    <source>
        <dbReference type="EMBL" id="GAA0715176.1"/>
    </source>
</evidence>
<comment type="caution">
    <text evidence="1">The sequence shown here is derived from an EMBL/GenBank/DDBJ whole genome shotgun (WGS) entry which is preliminary data.</text>
</comment>
<reference evidence="1 2" key="1">
    <citation type="journal article" date="2019" name="Int. J. Syst. Evol. Microbiol.">
        <title>The Global Catalogue of Microorganisms (GCM) 10K type strain sequencing project: providing services to taxonomists for standard genome sequencing and annotation.</title>
        <authorList>
            <consortium name="The Broad Institute Genomics Platform"/>
            <consortium name="The Broad Institute Genome Sequencing Center for Infectious Disease"/>
            <person name="Wu L."/>
            <person name="Ma J."/>
        </authorList>
    </citation>
    <scope>NUCLEOTIDE SEQUENCE [LARGE SCALE GENOMIC DNA]</scope>
    <source>
        <strain evidence="1 2">JCM 15421</strain>
    </source>
</reference>
<protein>
    <submittedName>
        <fullName evidence="1">Uncharacterized protein</fullName>
    </submittedName>
</protein>
<dbReference type="EMBL" id="BAAAEU010000008">
    <property type="protein sequence ID" value="GAA0715176.1"/>
    <property type="molecule type" value="Genomic_DNA"/>
</dbReference>